<organism evidence="3">
    <name type="scientific">freshwater metagenome</name>
    <dbReference type="NCBI Taxonomy" id="449393"/>
    <lineage>
        <taxon>unclassified sequences</taxon>
        <taxon>metagenomes</taxon>
        <taxon>ecological metagenomes</taxon>
    </lineage>
</organism>
<dbReference type="EMBL" id="CAFBPW010000280">
    <property type="protein sequence ID" value="CAB5040298.1"/>
    <property type="molecule type" value="Genomic_DNA"/>
</dbReference>
<protein>
    <submittedName>
        <fullName evidence="3">Unannotated protein</fullName>
    </submittedName>
</protein>
<proteinExistence type="predicted"/>
<dbReference type="GO" id="GO:0016779">
    <property type="term" value="F:nucleotidyltransferase activity"/>
    <property type="evidence" value="ECO:0007669"/>
    <property type="project" value="UniProtKB-ARBA"/>
</dbReference>
<gene>
    <name evidence="3" type="ORF">UFOPK4173_01801</name>
</gene>
<name>A0A6J7SIR1_9ZZZZ</name>
<dbReference type="InterPro" id="IPR029044">
    <property type="entry name" value="Nucleotide-diphossugar_trans"/>
</dbReference>
<dbReference type="Gene3D" id="3.90.550.10">
    <property type="entry name" value="Spore Coat Polysaccharide Biosynthesis Protein SpsA, Chain A"/>
    <property type="match status" value="1"/>
</dbReference>
<evidence type="ECO:0000259" key="2">
    <source>
        <dbReference type="Pfam" id="PF12804"/>
    </source>
</evidence>
<keyword evidence="1" id="KW-0808">Transferase</keyword>
<evidence type="ECO:0000313" key="3">
    <source>
        <dbReference type="EMBL" id="CAB5040298.1"/>
    </source>
</evidence>
<accession>A0A6J7SIR1</accession>
<sequence>MVEPERFGGPVGALAFALTQVSAEQVLVLAGDHPLLQPRLLTELVRLCAEGDSAAVVPVTEHGPQPLVACYDRSVLSDAELMLGQGERSMRGLLARITTQYMPEQEWRTFDAHGWSFLDVDTPSDLAELLHLVPTGFEP</sequence>
<dbReference type="AlphaFoldDB" id="A0A6J7SIR1"/>
<dbReference type="InterPro" id="IPR025877">
    <property type="entry name" value="MobA-like_NTP_Trfase"/>
</dbReference>
<evidence type="ECO:0000256" key="1">
    <source>
        <dbReference type="ARBA" id="ARBA00022679"/>
    </source>
</evidence>
<dbReference type="Pfam" id="PF12804">
    <property type="entry name" value="NTP_transf_3"/>
    <property type="match status" value="1"/>
</dbReference>
<dbReference type="PANTHER" id="PTHR19136">
    <property type="entry name" value="MOLYBDENUM COFACTOR GUANYLYLTRANSFERASE"/>
    <property type="match status" value="1"/>
</dbReference>
<feature type="domain" description="MobA-like NTP transferase" evidence="2">
    <location>
        <begin position="3"/>
        <end position="96"/>
    </location>
</feature>
<dbReference type="PANTHER" id="PTHR19136:SF81">
    <property type="entry name" value="MOLYBDENUM COFACTOR GUANYLYLTRANSFERASE"/>
    <property type="match status" value="1"/>
</dbReference>
<reference evidence="3" key="1">
    <citation type="submission" date="2020-05" db="EMBL/GenBank/DDBJ databases">
        <authorList>
            <person name="Chiriac C."/>
            <person name="Salcher M."/>
            <person name="Ghai R."/>
            <person name="Kavagutti S V."/>
        </authorList>
    </citation>
    <scope>NUCLEOTIDE SEQUENCE</scope>
</reference>
<dbReference type="SUPFAM" id="SSF53448">
    <property type="entry name" value="Nucleotide-diphospho-sugar transferases"/>
    <property type="match status" value="1"/>
</dbReference>